<accession>A0ABT6FGE1</accession>
<evidence type="ECO:0000256" key="3">
    <source>
        <dbReference type="ARBA" id="ARBA00022692"/>
    </source>
</evidence>
<feature type="transmembrane region" description="Helical" evidence="8">
    <location>
        <begin position="297"/>
        <end position="316"/>
    </location>
</feature>
<dbReference type="PROSITE" id="PS50855">
    <property type="entry name" value="COX1"/>
    <property type="match status" value="1"/>
</dbReference>
<feature type="transmembrane region" description="Helical" evidence="8">
    <location>
        <begin position="196"/>
        <end position="222"/>
    </location>
</feature>
<dbReference type="RefSeq" id="WP_277862898.1">
    <property type="nucleotide sequence ID" value="NZ_JARRAG010000002.1"/>
</dbReference>
<dbReference type="InterPro" id="IPR023615">
    <property type="entry name" value="Cyt_c_Oxase_su1_BS"/>
</dbReference>
<protein>
    <submittedName>
        <fullName evidence="10">Cbb3-type cytochrome c oxidase subunit I</fullName>
    </submittedName>
</protein>
<dbReference type="SUPFAM" id="SSF81442">
    <property type="entry name" value="Cytochrome c oxidase subunit I-like"/>
    <property type="match status" value="1"/>
</dbReference>
<keyword evidence="11" id="KW-1185">Reference proteome</keyword>
<feature type="domain" description="Cytochrome oxidase subunit I profile" evidence="9">
    <location>
        <begin position="33"/>
        <end position="580"/>
    </location>
</feature>
<keyword evidence="2 6" id="KW-0679">Respiratory chain</keyword>
<evidence type="ECO:0000256" key="4">
    <source>
        <dbReference type="ARBA" id="ARBA00022989"/>
    </source>
</evidence>
<keyword evidence="6" id="KW-0249">Electron transport</keyword>
<feature type="transmembrane region" description="Helical" evidence="8">
    <location>
        <begin position="50"/>
        <end position="72"/>
    </location>
</feature>
<name>A0ABT6FGE1_9BACT</name>
<feature type="transmembrane region" description="Helical" evidence="8">
    <location>
        <begin position="328"/>
        <end position="349"/>
    </location>
</feature>
<comment type="subcellular location">
    <subcellularLocation>
        <location evidence="1">Membrane</location>
        <topology evidence="1">Multi-pass membrane protein</topology>
    </subcellularLocation>
</comment>
<keyword evidence="6" id="KW-0349">Heme</keyword>
<evidence type="ECO:0000256" key="7">
    <source>
        <dbReference type="SAM" id="MobiDB-lite"/>
    </source>
</evidence>
<reference evidence="10 11" key="1">
    <citation type="submission" date="2023-03" db="EMBL/GenBank/DDBJ databases">
        <title>Paludisphaera mucosa sp. nov. a novel planctomycete from northern fen.</title>
        <authorList>
            <person name="Ivanova A."/>
        </authorList>
    </citation>
    <scope>NUCLEOTIDE SEQUENCE [LARGE SCALE GENOMIC DNA]</scope>
    <source>
        <strain evidence="10 11">Pla2</strain>
    </source>
</reference>
<dbReference type="EMBL" id="JARRAG010000002">
    <property type="protein sequence ID" value="MDG3006602.1"/>
    <property type="molecule type" value="Genomic_DNA"/>
</dbReference>
<feature type="transmembrane region" description="Helical" evidence="8">
    <location>
        <begin position="398"/>
        <end position="418"/>
    </location>
</feature>
<feature type="transmembrane region" description="Helical" evidence="8">
    <location>
        <begin position="361"/>
        <end position="386"/>
    </location>
</feature>
<comment type="caution">
    <text evidence="10">The sequence shown here is derived from an EMBL/GenBank/DDBJ whole genome shotgun (WGS) entry which is preliminary data.</text>
</comment>
<evidence type="ECO:0000256" key="8">
    <source>
        <dbReference type="SAM" id="Phobius"/>
    </source>
</evidence>
<gene>
    <name evidence="10" type="ORF">PZE19_22755</name>
</gene>
<dbReference type="InterPro" id="IPR023616">
    <property type="entry name" value="Cyt_c_oxase-like_su1_dom"/>
</dbReference>
<comment type="similarity">
    <text evidence="6">Belongs to the heme-copper respiratory oxidase family.</text>
</comment>
<evidence type="ECO:0000256" key="1">
    <source>
        <dbReference type="ARBA" id="ARBA00004141"/>
    </source>
</evidence>
<dbReference type="PROSITE" id="PS00077">
    <property type="entry name" value="COX1_CUB"/>
    <property type="match status" value="1"/>
</dbReference>
<evidence type="ECO:0000256" key="5">
    <source>
        <dbReference type="ARBA" id="ARBA00023136"/>
    </source>
</evidence>
<keyword evidence="6" id="KW-0479">Metal-binding</keyword>
<evidence type="ECO:0000256" key="2">
    <source>
        <dbReference type="ARBA" id="ARBA00022660"/>
    </source>
</evidence>
<organism evidence="10 11">
    <name type="scientific">Paludisphaera mucosa</name>
    <dbReference type="NCBI Taxonomy" id="3030827"/>
    <lineage>
        <taxon>Bacteria</taxon>
        <taxon>Pseudomonadati</taxon>
        <taxon>Planctomycetota</taxon>
        <taxon>Planctomycetia</taxon>
        <taxon>Isosphaerales</taxon>
        <taxon>Isosphaeraceae</taxon>
        <taxon>Paludisphaera</taxon>
    </lineage>
</organism>
<keyword evidence="3 6" id="KW-0812">Transmembrane</keyword>
<dbReference type="InterPro" id="IPR000883">
    <property type="entry name" value="Cyt_C_Oxase_1"/>
</dbReference>
<evidence type="ECO:0000313" key="11">
    <source>
        <dbReference type="Proteomes" id="UP001216907"/>
    </source>
</evidence>
<keyword evidence="4 8" id="KW-1133">Transmembrane helix</keyword>
<dbReference type="Pfam" id="PF00115">
    <property type="entry name" value="COX1"/>
    <property type="match status" value="1"/>
</dbReference>
<dbReference type="Proteomes" id="UP001216907">
    <property type="component" value="Unassembled WGS sequence"/>
</dbReference>
<keyword evidence="5 8" id="KW-0472">Membrane</keyword>
<feature type="transmembrane region" description="Helical" evidence="8">
    <location>
        <begin position="438"/>
        <end position="458"/>
    </location>
</feature>
<keyword evidence="6" id="KW-0408">Iron</keyword>
<evidence type="ECO:0000256" key="6">
    <source>
        <dbReference type="RuleBase" id="RU000370"/>
    </source>
</evidence>
<dbReference type="Gene3D" id="1.20.210.10">
    <property type="entry name" value="Cytochrome c oxidase-like, subunit I domain"/>
    <property type="match status" value="1"/>
</dbReference>
<sequence length="613" mass="67410">MSAEPTVAGVGGPIVAHPDQGEGEHAHPGATNLLTKYVFSTDHKVIGVQFLFSSLVFFAIGGALAMAIRWQLAWPWKPMPILAKWLWSAPALGGQMPPEFYNKLFTMHATIMIFFVVIPILTGAFGNFLIPLMIGARDMAFPKLNMFSYWIMWPGFVLVVWSFFVEGGSAEAGWTSYPPLSTQPRAAPGSLNGQTLWLLALLCAGISSLTGSINYITTIVMLRSPGMKMLRMPMTVWALFITALLQAFALPVLTSALLMQTLDRVAGTNFFSPVAGAVANAPAVVGGGAPLLFQHLFWFYSHPAVYVMILPGMGIASDVISTFSRKPLFGYKPMVVAMAAIAGLGFIVWGHHMFQSGMNPALGATFMLSTMMIALPSAIKVFNWIGTMWGGRIQYTSAMLNAMAFVSMFILGGLSGIFMAATPVDIHIHDTYFIVGHIHYVLFGGSTFAIFAGTYYWFPKIFGRMMNEKLGYVHFALSFLFLNGTFLFMHIVGWHGHMRRIPDPTVYEFLRAPGIVWMNQFMTICAFGLGLTQFLFAGNFFHSLFAGPIAGPNPWKANSLEWTTPSPPPHYNFNTLPQVYHPPYEFSVPGGEDDFLPQTRPLPPNITLDPVMA</sequence>
<feature type="region of interest" description="Disordered" evidence="7">
    <location>
        <begin position="1"/>
        <end position="25"/>
    </location>
</feature>
<feature type="transmembrane region" description="Helical" evidence="8">
    <location>
        <begin position="234"/>
        <end position="259"/>
    </location>
</feature>
<proteinExistence type="inferred from homology"/>
<dbReference type="InterPro" id="IPR036927">
    <property type="entry name" value="Cyt_c_oxase-like_su1_sf"/>
</dbReference>
<dbReference type="PRINTS" id="PR01165">
    <property type="entry name" value="CYCOXIDASEI"/>
</dbReference>
<dbReference type="PANTHER" id="PTHR10422:SF18">
    <property type="entry name" value="CYTOCHROME C OXIDASE SUBUNIT 1"/>
    <property type="match status" value="1"/>
</dbReference>
<evidence type="ECO:0000313" key="10">
    <source>
        <dbReference type="EMBL" id="MDG3006602.1"/>
    </source>
</evidence>
<feature type="transmembrane region" description="Helical" evidence="8">
    <location>
        <begin position="146"/>
        <end position="164"/>
    </location>
</feature>
<keyword evidence="6" id="KW-0813">Transport</keyword>
<feature type="transmembrane region" description="Helical" evidence="8">
    <location>
        <begin position="470"/>
        <end position="494"/>
    </location>
</feature>
<feature type="transmembrane region" description="Helical" evidence="8">
    <location>
        <begin position="111"/>
        <end position="134"/>
    </location>
</feature>
<feature type="transmembrane region" description="Helical" evidence="8">
    <location>
        <begin position="514"/>
        <end position="536"/>
    </location>
</feature>
<evidence type="ECO:0000259" key="9">
    <source>
        <dbReference type="PROSITE" id="PS50855"/>
    </source>
</evidence>
<dbReference type="PANTHER" id="PTHR10422">
    <property type="entry name" value="CYTOCHROME C OXIDASE SUBUNIT 1"/>
    <property type="match status" value="1"/>
</dbReference>